<feature type="compositionally biased region" description="Polar residues" evidence="1">
    <location>
        <begin position="8"/>
        <end position="21"/>
    </location>
</feature>
<protein>
    <submittedName>
        <fullName evidence="2">Leucine-rich repeat-containing 40</fullName>
    </submittedName>
</protein>
<gene>
    <name evidence="2" type="ORF">PACLA_8A074235</name>
</gene>
<evidence type="ECO:0000256" key="1">
    <source>
        <dbReference type="SAM" id="MobiDB-lite"/>
    </source>
</evidence>
<dbReference type="GO" id="GO:0005737">
    <property type="term" value="C:cytoplasm"/>
    <property type="evidence" value="ECO:0007669"/>
    <property type="project" value="TreeGrafter"/>
</dbReference>
<dbReference type="InterPro" id="IPR032675">
    <property type="entry name" value="LRR_dom_sf"/>
</dbReference>
<dbReference type="Proteomes" id="UP001152795">
    <property type="component" value="Unassembled WGS sequence"/>
</dbReference>
<reference evidence="2" key="1">
    <citation type="submission" date="2020-04" db="EMBL/GenBank/DDBJ databases">
        <authorList>
            <person name="Alioto T."/>
            <person name="Alioto T."/>
            <person name="Gomez Garrido J."/>
        </authorList>
    </citation>
    <scope>NUCLEOTIDE SEQUENCE</scope>
    <source>
        <strain evidence="2">A484AB</strain>
    </source>
</reference>
<dbReference type="OrthoDB" id="660555at2759"/>
<feature type="region of interest" description="Disordered" evidence="1">
    <location>
        <begin position="1"/>
        <end position="21"/>
    </location>
</feature>
<organism evidence="2 3">
    <name type="scientific">Paramuricea clavata</name>
    <name type="common">Red gorgonian</name>
    <name type="synonym">Violescent sea-whip</name>
    <dbReference type="NCBI Taxonomy" id="317549"/>
    <lineage>
        <taxon>Eukaryota</taxon>
        <taxon>Metazoa</taxon>
        <taxon>Cnidaria</taxon>
        <taxon>Anthozoa</taxon>
        <taxon>Octocorallia</taxon>
        <taxon>Malacalcyonacea</taxon>
        <taxon>Plexauridae</taxon>
        <taxon>Paramuricea</taxon>
    </lineage>
</organism>
<dbReference type="PROSITE" id="PS51450">
    <property type="entry name" value="LRR"/>
    <property type="match status" value="1"/>
</dbReference>
<dbReference type="SMART" id="SM00369">
    <property type="entry name" value="LRR_TYP"/>
    <property type="match status" value="2"/>
</dbReference>
<comment type="caution">
    <text evidence="2">The sequence shown here is derived from an EMBL/GenBank/DDBJ whole genome shotgun (WGS) entry which is preliminary data.</text>
</comment>
<dbReference type="Gene3D" id="3.80.10.10">
    <property type="entry name" value="Ribonuclease Inhibitor"/>
    <property type="match status" value="1"/>
</dbReference>
<evidence type="ECO:0000313" key="2">
    <source>
        <dbReference type="EMBL" id="CAB4039598.1"/>
    </source>
</evidence>
<accession>A0A6S7K7R1</accession>
<dbReference type="InterPro" id="IPR001611">
    <property type="entry name" value="Leu-rich_rpt"/>
</dbReference>
<evidence type="ECO:0000313" key="3">
    <source>
        <dbReference type="Proteomes" id="UP001152795"/>
    </source>
</evidence>
<dbReference type="AlphaFoldDB" id="A0A6S7K7R1"/>
<feature type="non-terminal residue" evidence="2">
    <location>
        <position position="140"/>
    </location>
</feature>
<dbReference type="PANTHER" id="PTHR48051:SF54">
    <property type="entry name" value="LEUCINE-RICH REPEAT-CONTAINING PROTEIN"/>
    <property type="match status" value="1"/>
</dbReference>
<keyword evidence="3" id="KW-1185">Reference proteome</keyword>
<proteinExistence type="predicted"/>
<dbReference type="Pfam" id="PF13855">
    <property type="entry name" value="LRR_8"/>
    <property type="match status" value="1"/>
</dbReference>
<dbReference type="InterPro" id="IPR003591">
    <property type="entry name" value="Leu-rich_rpt_typical-subtyp"/>
</dbReference>
<dbReference type="PANTHER" id="PTHR48051">
    <property type="match status" value="1"/>
</dbReference>
<sequence>DEEKQEESQNGSSEQTAPAVNTHLLSTNKKLSYSQKKAVTIPDEIWSAATESGVSNVDFSKNLLEDIPLKLCTYEGTLTSVNVGSNRLTRIPPEFCLLSRLTDLDIRNNSISSLPDEFKLLTELREIILSHNRFTSLPDV</sequence>
<dbReference type="InterPro" id="IPR050216">
    <property type="entry name" value="LRR_domain-containing"/>
</dbReference>
<dbReference type="SUPFAM" id="SSF52075">
    <property type="entry name" value="Outer arm dynein light chain 1"/>
    <property type="match status" value="1"/>
</dbReference>
<feature type="non-terminal residue" evidence="2">
    <location>
        <position position="1"/>
    </location>
</feature>
<dbReference type="EMBL" id="CACRXK020025619">
    <property type="protein sequence ID" value="CAB4039598.1"/>
    <property type="molecule type" value="Genomic_DNA"/>
</dbReference>
<name>A0A6S7K7R1_PARCT</name>